<feature type="compositionally biased region" description="Basic and acidic residues" evidence="1">
    <location>
        <begin position="138"/>
        <end position="148"/>
    </location>
</feature>
<evidence type="ECO:0000256" key="1">
    <source>
        <dbReference type="SAM" id="MobiDB-lite"/>
    </source>
</evidence>
<dbReference type="EMBL" id="CADCUW010000478">
    <property type="protein sequence ID" value="CAA9441434.1"/>
    <property type="molecule type" value="Genomic_DNA"/>
</dbReference>
<sequence length="245" mass="27381">AGTAGPSGDTRAGPRRSHRRLRAPRVPGDAGRGARRRPDAQRPRAVRRRHLPGAGGLCRPRRPPGQRLGLAGVPARRRAYRLLRRLGRDTGGSREAQRARARGGGPWRGRQTASRWRGDPVAQRQHRPEGESPAVPHRGRDPAPDARPRRTGRRPSQRREGRLATGDLHPADGQNLRTPRSPGGNRAWRPRARGLRDLPGGTRRRFERRSVGGRPLHRRNRRCRGARPEALPRGTVHTHAEGRWL</sequence>
<feature type="compositionally biased region" description="Basic residues" evidence="1">
    <location>
        <begin position="75"/>
        <end position="85"/>
    </location>
</feature>
<feature type="compositionally biased region" description="Basic residues" evidence="1">
    <location>
        <begin position="13"/>
        <end position="23"/>
    </location>
</feature>
<feature type="compositionally biased region" description="Basic and acidic residues" evidence="1">
    <location>
        <begin position="86"/>
        <end position="98"/>
    </location>
</feature>
<organism evidence="2">
    <name type="scientific">uncultured Rubrobacteraceae bacterium</name>
    <dbReference type="NCBI Taxonomy" id="349277"/>
    <lineage>
        <taxon>Bacteria</taxon>
        <taxon>Bacillati</taxon>
        <taxon>Actinomycetota</taxon>
        <taxon>Rubrobacteria</taxon>
        <taxon>Rubrobacterales</taxon>
        <taxon>Rubrobacteraceae</taxon>
        <taxon>environmental samples</taxon>
    </lineage>
</organism>
<feature type="non-terminal residue" evidence="2">
    <location>
        <position position="1"/>
    </location>
</feature>
<protein>
    <submittedName>
        <fullName evidence="2">Uncharacterized protein</fullName>
    </submittedName>
</protein>
<feature type="region of interest" description="Disordered" evidence="1">
    <location>
        <begin position="1"/>
        <end position="200"/>
    </location>
</feature>
<dbReference type="AlphaFoldDB" id="A0A6J4QE11"/>
<feature type="non-terminal residue" evidence="2">
    <location>
        <position position="245"/>
    </location>
</feature>
<gene>
    <name evidence="2" type="ORF">AVDCRST_MAG01-01-3685</name>
</gene>
<name>A0A6J4QE11_9ACTN</name>
<reference evidence="2" key="1">
    <citation type="submission" date="2020-02" db="EMBL/GenBank/DDBJ databases">
        <authorList>
            <person name="Meier V. D."/>
        </authorList>
    </citation>
    <scope>NUCLEOTIDE SEQUENCE</scope>
    <source>
        <strain evidence="2">AVDCRST_MAG01</strain>
    </source>
</reference>
<accession>A0A6J4QE11</accession>
<evidence type="ECO:0000313" key="2">
    <source>
        <dbReference type="EMBL" id="CAA9441434.1"/>
    </source>
</evidence>
<proteinExistence type="predicted"/>